<evidence type="ECO:0000259" key="1">
    <source>
        <dbReference type="PROSITE" id="PS50075"/>
    </source>
</evidence>
<dbReference type="Pfam" id="PF00550">
    <property type="entry name" value="PP-binding"/>
    <property type="match status" value="1"/>
</dbReference>
<protein>
    <recommendedName>
        <fullName evidence="1">Carrier domain-containing protein</fullName>
    </recommendedName>
</protein>
<feature type="domain" description="Carrier" evidence="1">
    <location>
        <begin position="1"/>
        <end position="80"/>
    </location>
</feature>
<sequence>MQENEKIKETLKEFLGRFFDLESVSDDEDLYQQGYVNSLFSVQLVMFLENDFHFSIDQEDLNLENFNSINHILHFIDTKASTMKEGV</sequence>
<dbReference type="AlphaFoldDB" id="E6U7B3"/>
<dbReference type="SUPFAM" id="SSF47336">
    <property type="entry name" value="ACP-like"/>
    <property type="match status" value="1"/>
</dbReference>
<gene>
    <name evidence="2" type="ordered locus">Ethha_0262</name>
</gene>
<dbReference type="STRING" id="663278.Ethha_0262"/>
<dbReference type="eggNOG" id="COG0236">
    <property type="taxonomic scope" value="Bacteria"/>
</dbReference>
<evidence type="ECO:0000313" key="2">
    <source>
        <dbReference type="EMBL" id="ADU25848.1"/>
    </source>
</evidence>
<dbReference type="KEGG" id="eha:Ethha_0262"/>
<dbReference type="PROSITE" id="PS50075">
    <property type="entry name" value="CARRIER"/>
    <property type="match status" value="1"/>
</dbReference>
<dbReference type="RefSeq" id="WP_013484229.1">
    <property type="nucleotide sequence ID" value="NC_014828.1"/>
</dbReference>
<dbReference type="InterPro" id="IPR009081">
    <property type="entry name" value="PP-bd_ACP"/>
</dbReference>
<proteinExistence type="predicted"/>
<evidence type="ECO:0000313" key="3">
    <source>
        <dbReference type="Proteomes" id="UP000001551"/>
    </source>
</evidence>
<organism evidence="2 3">
    <name type="scientific">Ethanoligenens harbinense (strain DSM 18485 / JCM 12961 / CGMCC 1.5033 / YUAN-3)</name>
    <dbReference type="NCBI Taxonomy" id="663278"/>
    <lineage>
        <taxon>Bacteria</taxon>
        <taxon>Bacillati</taxon>
        <taxon>Bacillota</taxon>
        <taxon>Clostridia</taxon>
        <taxon>Eubacteriales</taxon>
        <taxon>Oscillospiraceae</taxon>
        <taxon>Ethanoligenens</taxon>
    </lineage>
</organism>
<keyword evidence="3" id="KW-1185">Reference proteome</keyword>
<dbReference type="InterPro" id="IPR036736">
    <property type="entry name" value="ACP-like_sf"/>
</dbReference>
<accession>E6U7B3</accession>
<dbReference type="Gene3D" id="1.10.1200.10">
    <property type="entry name" value="ACP-like"/>
    <property type="match status" value="1"/>
</dbReference>
<dbReference type="HOGENOM" id="CLU_108696_16_4_9"/>
<dbReference type="EMBL" id="CP002400">
    <property type="protein sequence ID" value="ADU25848.1"/>
    <property type="molecule type" value="Genomic_DNA"/>
</dbReference>
<name>E6U7B3_ETHHY</name>
<reference evidence="2 3" key="1">
    <citation type="submission" date="2010-12" db="EMBL/GenBank/DDBJ databases">
        <title>Complete sequence of Ethanoligenens harbinense YUAN-3.</title>
        <authorList>
            <person name="Lucas S."/>
            <person name="Copeland A."/>
            <person name="Lapidus A."/>
            <person name="Cheng J.-F."/>
            <person name="Bruce D."/>
            <person name="Goodwin L."/>
            <person name="Pitluck S."/>
            <person name="Chertkov O."/>
            <person name="Misra M."/>
            <person name="Detter J.C."/>
            <person name="Han C."/>
            <person name="Tapia R."/>
            <person name="Land M."/>
            <person name="Hauser L."/>
            <person name="Jeffries C."/>
            <person name="Kyrpides N."/>
            <person name="Ivanova N."/>
            <person name="Mikhailova N."/>
            <person name="Wang A."/>
            <person name="Mouttaki H."/>
            <person name="He Z."/>
            <person name="Zhou J."/>
            <person name="Hemme C.L."/>
            <person name="Woyke T."/>
        </authorList>
    </citation>
    <scope>NUCLEOTIDE SEQUENCE [LARGE SCALE GENOMIC DNA]</scope>
    <source>
        <strain evidence="3">DSM 18485 / JCM 12961 / CGMCC 1.5033 / YUAN-3</strain>
    </source>
</reference>
<dbReference type="Proteomes" id="UP000001551">
    <property type="component" value="Chromosome"/>
</dbReference>